<evidence type="ECO:0008006" key="3">
    <source>
        <dbReference type="Google" id="ProtNLM"/>
    </source>
</evidence>
<accession>A0A3P7PW12</accession>
<protein>
    <recommendedName>
        <fullName evidence="3">RRM domain-containing protein</fullName>
    </recommendedName>
</protein>
<dbReference type="SUPFAM" id="SSF54928">
    <property type="entry name" value="RNA-binding domain, RBD"/>
    <property type="match status" value="1"/>
</dbReference>
<sequence>MTSNPPFSGSGSTPIRSTSTVSTIMPATSAAGSFTENRQALMSKANFPSPFPPHSVSAPFAFPMDGYPALLPGNSFASSYASNATSIPVSGMMEHWSTTLLAAQALSRTKKIFIGGVATSTTEEELLNYFSAFGTVSTSLGSFTVGPPMDKYLSVS</sequence>
<keyword evidence="2" id="KW-1185">Reference proteome</keyword>
<evidence type="ECO:0000313" key="2">
    <source>
        <dbReference type="Proteomes" id="UP000281553"/>
    </source>
</evidence>
<dbReference type="OrthoDB" id="762982at2759"/>
<dbReference type="AlphaFoldDB" id="A0A3P7PW12"/>
<dbReference type="Proteomes" id="UP000281553">
    <property type="component" value="Unassembled WGS sequence"/>
</dbReference>
<dbReference type="GO" id="GO:0003676">
    <property type="term" value="F:nucleic acid binding"/>
    <property type="evidence" value="ECO:0007669"/>
    <property type="project" value="InterPro"/>
</dbReference>
<dbReference type="EMBL" id="UYRU01073094">
    <property type="protein sequence ID" value="VDN23039.1"/>
    <property type="molecule type" value="Genomic_DNA"/>
</dbReference>
<name>A0A3P7PW12_DIBLA</name>
<reference evidence="1 2" key="1">
    <citation type="submission" date="2018-11" db="EMBL/GenBank/DDBJ databases">
        <authorList>
            <consortium name="Pathogen Informatics"/>
        </authorList>
    </citation>
    <scope>NUCLEOTIDE SEQUENCE [LARGE SCALE GENOMIC DNA]</scope>
</reference>
<gene>
    <name evidence="1" type="ORF">DILT_LOCUS14177</name>
</gene>
<dbReference type="Gene3D" id="3.30.70.330">
    <property type="match status" value="1"/>
</dbReference>
<organism evidence="1 2">
    <name type="scientific">Dibothriocephalus latus</name>
    <name type="common">Fish tapeworm</name>
    <name type="synonym">Diphyllobothrium latum</name>
    <dbReference type="NCBI Taxonomy" id="60516"/>
    <lineage>
        <taxon>Eukaryota</taxon>
        <taxon>Metazoa</taxon>
        <taxon>Spiralia</taxon>
        <taxon>Lophotrochozoa</taxon>
        <taxon>Platyhelminthes</taxon>
        <taxon>Cestoda</taxon>
        <taxon>Eucestoda</taxon>
        <taxon>Diphyllobothriidea</taxon>
        <taxon>Diphyllobothriidae</taxon>
        <taxon>Dibothriocephalus</taxon>
    </lineage>
</organism>
<dbReference type="InterPro" id="IPR012677">
    <property type="entry name" value="Nucleotide-bd_a/b_plait_sf"/>
</dbReference>
<proteinExistence type="predicted"/>
<dbReference type="InterPro" id="IPR035979">
    <property type="entry name" value="RBD_domain_sf"/>
</dbReference>
<evidence type="ECO:0000313" key="1">
    <source>
        <dbReference type="EMBL" id="VDN23039.1"/>
    </source>
</evidence>